<evidence type="ECO:0000313" key="3">
    <source>
        <dbReference type="Proteomes" id="UP001151760"/>
    </source>
</evidence>
<accession>A0ABQ5EQC5</accession>
<keyword evidence="3" id="KW-1185">Reference proteome</keyword>
<reference evidence="2" key="1">
    <citation type="journal article" date="2022" name="Int. J. Mol. Sci.">
        <title>Draft Genome of Tanacetum Coccineum: Genomic Comparison of Closely Related Tanacetum-Family Plants.</title>
        <authorList>
            <person name="Yamashiro T."/>
            <person name="Shiraishi A."/>
            <person name="Nakayama K."/>
            <person name="Satake H."/>
        </authorList>
    </citation>
    <scope>NUCLEOTIDE SEQUENCE</scope>
</reference>
<gene>
    <name evidence="2" type="ORF">Tco_0988057</name>
</gene>
<proteinExistence type="predicted"/>
<feature type="compositionally biased region" description="Basic and acidic residues" evidence="1">
    <location>
        <begin position="190"/>
        <end position="205"/>
    </location>
</feature>
<comment type="caution">
    <text evidence="2">The sequence shown here is derived from an EMBL/GenBank/DDBJ whole genome shotgun (WGS) entry which is preliminary data.</text>
</comment>
<reference evidence="2" key="2">
    <citation type="submission" date="2022-01" db="EMBL/GenBank/DDBJ databases">
        <authorList>
            <person name="Yamashiro T."/>
            <person name="Shiraishi A."/>
            <person name="Satake H."/>
            <person name="Nakayama K."/>
        </authorList>
    </citation>
    <scope>NUCLEOTIDE SEQUENCE</scope>
</reference>
<feature type="region of interest" description="Disordered" evidence="1">
    <location>
        <begin position="1"/>
        <end position="89"/>
    </location>
</feature>
<feature type="region of interest" description="Disordered" evidence="1">
    <location>
        <begin position="185"/>
        <end position="217"/>
    </location>
</feature>
<evidence type="ECO:0000313" key="2">
    <source>
        <dbReference type="EMBL" id="GJT53003.1"/>
    </source>
</evidence>
<feature type="compositionally biased region" description="Polar residues" evidence="1">
    <location>
        <begin position="1"/>
        <end position="10"/>
    </location>
</feature>
<dbReference type="Proteomes" id="UP001151760">
    <property type="component" value="Unassembled WGS sequence"/>
</dbReference>
<dbReference type="EMBL" id="BQNB010016548">
    <property type="protein sequence ID" value="GJT53003.1"/>
    <property type="molecule type" value="Genomic_DNA"/>
</dbReference>
<evidence type="ECO:0000256" key="1">
    <source>
        <dbReference type="SAM" id="MobiDB-lite"/>
    </source>
</evidence>
<protein>
    <submittedName>
        <fullName evidence="2">Uncharacterized protein</fullName>
    </submittedName>
</protein>
<organism evidence="2 3">
    <name type="scientific">Tanacetum coccineum</name>
    <dbReference type="NCBI Taxonomy" id="301880"/>
    <lineage>
        <taxon>Eukaryota</taxon>
        <taxon>Viridiplantae</taxon>
        <taxon>Streptophyta</taxon>
        <taxon>Embryophyta</taxon>
        <taxon>Tracheophyta</taxon>
        <taxon>Spermatophyta</taxon>
        <taxon>Magnoliopsida</taxon>
        <taxon>eudicotyledons</taxon>
        <taxon>Gunneridae</taxon>
        <taxon>Pentapetalae</taxon>
        <taxon>asterids</taxon>
        <taxon>campanulids</taxon>
        <taxon>Asterales</taxon>
        <taxon>Asteraceae</taxon>
        <taxon>Asteroideae</taxon>
        <taxon>Anthemideae</taxon>
        <taxon>Anthemidinae</taxon>
        <taxon>Tanacetum</taxon>
    </lineage>
</organism>
<feature type="compositionally biased region" description="Acidic residues" evidence="1">
    <location>
        <begin position="47"/>
        <end position="62"/>
    </location>
</feature>
<name>A0ABQ5EQC5_9ASTR</name>
<sequence length="217" mass="23546">MASNEGTAKTTPRPEGPIADKDSEGFTPPNMEPITPTNAAPSGFGANDEDILGAGEEVDEDPQAPIKQHQSPTPQRDKPESSIALHTEASDSDSSLLSVLFNKITEDHWEKHEEAAVHYANLKASIELLKEINNGVKDDPAMNKKILEATESFIKIFTNITKRQLFLAPSSSVTPTLTLTHIPTNVEGENEVHTATKDPPSHTEGETDAMENANKQE</sequence>